<dbReference type="Pfam" id="PF11046">
    <property type="entry name" value="HycA_repressor"/>
    <property type="match status" value="1"/>
</dbReference>
<dbReference type="Proteomes" id="UP000424872">
    <property type="component" value="Plasmid pMSR2A"/>
</dbReference>
<evidence type="ECO:0000313" key="4">
    <source>
        <dbReference type="Proteomes" id="UP001171299"/>
    </source>
</evidence>
<gene>
    <name evidence="1" type="primary">hycA</name>
    <name evidence="2" type="ORF">CTZ24_22755</name>
    <name evidence="1" type="ORF">Q3404_09140</name>
</gene>
<geneLocation type="plasmid" evidence="3">
    <name>pmsr2a</name>
</geneLocation>
<dbReference type="InterPro" id="IPR021285">
    <property type="entry name" value="Tscrpt_reg_HycA"/>
</dbReference>
<organism evidence="2 3">
    <name type="scientific">Pantoea phytobeneficialis</name>
    <dbReference type="NCBI Taxonomy" id="2052056"/>
    <lineage>
        <taxon>Bacteria</taxon>
        <taxon>Pseudomonadati</taxon>
        <taxon>Pseudomonadota</taxon>
        <taxon>Gammaproteobacteria</taxon>
        <taxon>Enterobacterales</taxon>
        <taxon>Erwiniaceae</taxon>
        <taxon>Pantoea</taxon>
    </lineage>
</organism>
<name>A0AAP9KRP3_9GAMM</name>
<evidence type="ECO:0000313" key="1">
    <source>
        <dbReference type="EMBL" id="MDO6406741.1"/>
    </source>
</evidence>
<keyword evidence="2" id="KW-0614">Plasmid</keyword>
<dbReference type="EMBL" id="JAUOOM010000007">
    <property type="protein sequence ID" value="MDO6406741.1"/>
    <property type="molecule type" value="Genomic_DNA"/>
</dbReference>
<protein>
    <submittedName>
        <fullName evidence="1">Formate hydrogenlyase regulator HycA</fullName>
    </submittedName>
    <submittedName>
        <fullName evidence="2">Transcriptional regulator</fullName>
    </submittedName>
</protein>
<proteinExistence type="predicted"/>
<accession>A0AAP9KRP3</accession>
<dbReference type="NCBIfam" id="NF007567">
    <property type="entry name" value="PRK10198.1"/>
    <property type="match status" value="1"/>
</dbReference>
<keyword evidence="4" id="KW-1185">Reference proteome</keyword>
<dbReference type="KEGG" id="ppho:CTZ24_22755"/>
<dbReference type="EMBL" id="CP024637">
    <property type="protein sequence ID" value="QGR09269.1"/>
    <property type="molecule type" value="Genomic_DNA"/>
</dbReference>
<reference evidence="3" key="1">
    <citation type="submission" date="2017-11" db="EMBL/GenBank/DDBJ databases">
        <title>Genome sequence of Pantoea sp. MSR2.</title>
        <authorList>
            <person name="Nascimento F.X."/>
        </authorList>
    </citation>
    <scope>NUCLEOTIDE SEQUENCE [LARGE SCALE GENOMIC DNA]</scope>
    <source>
        <strain evidence="3">MSR2</strain>
        <plasmid evidence="3">pmsr2a</plasmid>
    </source>
</reference>
<sequence length="151" mass="17287">MDIRELSDKAAYIADKHQRLQAQWKQYGNALVQGITLSKAKLHHTIACTPGDDLRFFLFEHFVIHIQPGEGFNNHRIEYFLALPDDSDKILIGHANIDNDGCIDNAFSNRDREKVLTHYLELIQPIYDSLYLAVHENTPVSMERLQQAAVA</sequence>
<geneLocation type="plasmid" evidence="2">
    <name>pMSR2A</name>
</geneLocation>
<dbReference type="AlphaFoldDB" id="A0AAP9KRP3"/>
<evidence type="ECO:0000313" key="3">
    <source>
        <dbReference type="Proteomes" id="UP000424872"/>
    </source>
</evidence>
<reference evidence="2" key="2">
    <citation type="journal article" date="2020" name="Environ. Microbiol.">
        <title>The extreme plant-growth-promoting properties of Pantoea phytobeneficialis MSR2 revealed by functional and genomic analysis.</title>
        <authorList>
            <person name="Nascimento F.X."/>
            <person name="Hernandez A.G."/>
            <person name="Glick B.R."/>
            <person name="Rossi M.J."/>
        </authorList>
    </citation>
    <scope>NUCLEOTIDE SEQUENCE</scope>
    <source>
        <strain evidence="2">MSR2</strain>
    </source>
</reference>
<evidence type="ECO:0000313" key="2">
    <source>
        <dbReference type="EMBL" id="QGR09269.1"/>
    </source>
</evidence>
<dbReference type="Proteomes" id="UP001171299">
    <property type="component" value="Unassembled WGS sequence"/>
</dbReference>
<dbReference type="RefSeq" id="WP_208725885.1">
    <property type="nucleotide sequence ID" value="NZ_CP024637.1"/>
</dbReference>
<reference evidence="1" key="3">
    <citation type="submission" date="2023-07" db="EMBL/GenBank/DDBJ databases">
        <title>The extreme plant-growth-promoting properties of Pantoea phytobeneficialis PF55 revealed by functional and genomic analysis.</title>
        <authorList>
            <person name="Nascimento F.X."/>
            <person name="Marcio R.J."/>
        </authorList>
    </citation>
    <scope>NUCLEOTIDE SEQUENCE</scope>
    <source>
        <strain evidence="1">PF55</strain>
    </source>
</reference>